<sequence length="53" mass="5645">MAVDPVGDIVGITVPPPEPEEPPVVVDNTEYTEPVPEEAPLPDYEGNTVDESV</sequence>
<organism evidence="2 3">
    <name type="scientific">Breznakiella homolactica</name>
    <dbReference type="NCBI Taxonomy" id="2798577"/>
    <lineage>
        <taxon>Bacteria</taxon>
        <taxon>Pseudomonadati</taxon>
        <taxon>Spirochaetota</taxon>
        <taxon>Spirochaetia</taxon>
        <taxon>Spirochaetales</taxon>
        <taxon>Breznakiellaceae</taxon>
        <taxon>Breznakiella</taxon>
    </lineage>
</organism>
<dbReference type="EMBL" id="CP067089">
    <property type="protein sequence ID" value="QQO10295.1"/>
    <property type="molecule type" value="Genomic_DNA"/>
</dbReference>
<reference evidence="2" key="1">
    <citation type="submission" date="2021-01" db="EMBL/GenBank/DDBJ databases">
        <title>Description of Breznakiella homolactica.</title>
        <authorList>
            <person name="Song Y."/>
            <person name="Brune A."/>
        </authorList>
    </citation>
    <scope>NUCLEOTIDE SEQUENCE</scope>
    <source>
        <strain evidence="2">RmG30</strain>
    </source>
</reference>
<gene>
    <name evidence="2" type="ORF">JFL75_05075</name>
</gene>
<accession>A0A7T8BBP8</accession>
<keyword evidence="3" id="KW-1185">Reference proteome</keyword>
<dbReference type="AlphaFoldDB" id="A0A7T8BBP8"/>
<dbReference type="RefSeq" id="WP_215627599.1">
    <property type="nucleotide sequence ID" value="NZ_CP067089.2"/>
</dbReference>
<proteinExistence type="predicted"/>
<dbReference type="KEGG" id="bhc:JFL75_05075"/>
<evidence type="ECO:0000256" key="1">
    <source>
        <dbReference type="SAM" id="MobiDB-lite"/>
    </source>
</evidence>
<evidence type="ECO:0000313" key="2">
    <source>
        <dbReference type="EMBL" id="QQO10295.1"/>
    </source>
</evidence>
<feature type="region of interest" description="Disordered" evidence="1">
    <location>
        <begin position="1"/>
        <end position="53"/>
    </location>
</feature>
<evidence type="ECO:0000313" key="3">
    <source>
        <dbReference type="Proteomes" id="UP000595917"/>
    </source>
</evidence>
<protein>
    <submittedName>
        <fullName evidence="2">Uncharacterized protein</fullName>
    </submittedName>
</protein>
<dbReference type="Proteomes" id="UP000595917">
    <property type="component" value="Chromosome"/>
</dbReference>
<name>A0A7T8BBP8_9SPIR</name>